<evidence type="ECO:0000256" key="1">
    <source>
        <dbReference type="SAM" id="MobiDB-lite"/>
    </source>
</evidence>
<dbReference type="EMBL" id="JAUIRO010000001">
    <property type="protein sequence ID" value="KAK0733545.1"/>
    <property type="molecule type" value="Genomic_DNA"/>
</dbReference>
<reference evidence="2" key="1">
    <citation type="submission" date="2023-06" db="EMBL/GenBank/DDBJ databases">
        <title>Genome-scale phylogeny and comparative genomics of the fungal order Sordariales.</title>
        <authorList>
            <consortium name="Lawrence Berkeley National Laboratory"/>
            <person name="Hensen N."/>
            <person name="Bonometti L."/>
            <person name="Westerberg I."/>
            <person name="Brannstrom I.O."/>
            <person name="Guillou S."/>
            <person name="Cros-Aarteil S."/>
            <person name="Calhoun S."/>
            <person name="Haridas S."/>
            <person name="Kuo A."/>
            <person name="Mondo S."/>
            <person name="Pangilinan J."/>
            <person name="Riley R."/>
            <person name="LaButti K."/>
            <person name="Andreopoulos B."/>
            <person name="Lipzen A."/>
            <person name="Chen C."/>
            <person name="Yanf M."/>
            <person name="Daum C."/>
            <person name="Ng V."/>
            <person name="Clum A."/>
            <person name="Steindorff A."/>
            <person name="Ohm R."/>
            <person name="Martin F."/>
            <person name="Silar P."/>
            <person name="Natvig D."/>
            <person name="Lalanne C."/>
            <person name="Gautier V."/>
            <person name="Ament-velasquez S.L."/>
            <person name="Kruys A."/>
            <person name="Hutchinson M.I."/>
            <person name="Powell A.J."/>
            <person name="Barry K."/>
            <person name="Miller A.N."/>
            <person name="Grigoriev I.V."/>
            <person name="Debuchy R."/>
            <person name="Gladieux P."/>
            <person name="Thoren M.H."/>
            <person name="Johannesson H."/>
        </authorList>
    </citation>
    <scope>NUCLEOTIDE SEQUENCE</scope>
    <source>
        <strain evidence="2">SMH2392-1A</strain>
    </source>
</reference>
<evidence type="ECO:0000313" key="2">
    <source>
        <dbReference type="EMBL" id="KAK0733545.1"/>
    </source>
</evidence>
<feature type="compositionally biased region" description="Basic residues" evidence="1">
    <location>
        <begin position="16"/>
        <end position="27"/>
    </location>
</feature>
<name>A0AA40BFZ7_9PEZI</name>
<organism evidence="2 3">
    <name type="scientific">Lasiosphaeria miniovina</name>
    <dbReference type="NCBI Taxonomy" id="1954250"/>
    <lineage>
        <taxon>Eukaryota</taxon>
        <taxon>Fungi</taxon>
        <taxon>Dikarya</taxon>
        <taxon>Ascomycota</taxon>
        <taxon>Pezizomycotina</taxon>
        <taxon>Sordariomycetes</taxon>
        <taxon>Sordariomycetidae</taxon>
        <taxon>Sordariales</taxon>
        <taxon>Lasiosphaeriaceae</taxon>
        <taxon>Lasiosphaeria</taxon>
    </lineage>
</organism>
<sequence>MPHDQIGWIQSASGGRGKKGRKKHQSRLLHDPRPSSTPSNCHSIAAGERCGFPSQLPEPGKLMAIYRGFWRDPSSPIKSQDSHATGLEYTAEPAVTIFQTAISSNLQRTAEISLNFLIVSFHRPNWALDAGSRSLGFDPSLKNISARSCLASHIGHVCTAQCIPTDVHAKPGLGVLPAQRVLGYNMHAFLLGNQPQLFGIVGSVGQTSRHLCPQLRCSYSGAASTFVATCQHVICQPLEYV</sequence>
<dbReference type="AlphaFoldDB" id="A0AA40BFZ7"/>
<dbReference type="RefSeq" id="XP_060302422.1">
    <property type="nucleotide sequence ID" value="XM_060434029.1"/>
</dbReference>
<accession>A0AA40BFZ7</accession>
<protein>
    <submittedName>
        <fullName evidence="2">Uncharacterized protein</fullName>
    </submittedName>
</protein>
<dbReference type="Proteomes" id="UP001172101">
    <property type="component" value="Unassembled WGS sequence"/>
</dbReference>
<evidence type="ECO:0000313" key="3">
    <source>
        <dbReference type="Proteomes" id="UP001172101"/>
    </source>
</evidence>
<proteinExistence type="predicted"/>
<feature type="region of interest" description="Disordered" evidence="1">
    <location>
        <begin position="1"/>
        <end position="40"/>
    </location>
</feature>
<dbReference type="GeneID" id="85317299"/>
<keyword evidence="3" id="KW-1185">Reference proteome</keyword>
<gene>
    <name evidence="2" type="ORF">B0T26DRAFT_25906</name>
</gene>
<comment type="caution">
    <text evidence="2">The sequence shown here is derived from an EMBL/GenBank/DDBJ whole genome shotgun (WGS) entry which is preliminary data.</text>
</comment>